<sequence length="57" mass="6184">MPTGLIESYRELSLIWRLAQDRLLAPLVIVLALGAAVVIGPQIERLLGATTVPAYQL</sequence>
<dbReference type="Proteomes" id="UP001597413">
    <property type="component" value="Unassembled WGS sequence"/>
</dbReference>
<dbReference type="EMBL" id="JBHUIX010000013">
    <property type="protein sequence ID" value="MFD2175287.1"/>
    <property type="molecule type" value="Genomic_DNA"/>
</dbReference>
<dbReference type="RefSeq" id="WP_377391752.1">
    <property type="nucleotide sequence ID" value="NZ_JBHUIX010000013.1"/>
</dbReference>
<proteinExistence type="predicted"/>
<reference evidence="3" key="1">
    <citation type="journal article" date="2019" name="Int. J. Syst. Evol. Microbiol.">
        <title>The Global Catalogue of Microorganisms (GCM) 10K type strain sequencing project: providing services to taxonomists for standard genome sequencing and annotation.</title>
        <authorList>
            <consortium name="The Broad Institute Genomics Platform"/>
            <consortium name="The Broad Institute Genome Sequencing Center for Infectious Disease"/>
            <person name="Wu L."/>
            <person name="Ma J."/>
        </authorList>
    </citation>
    <scope>NUCLEOTIDE SEQUENCE [LARGE SCALE GENOMIC DNA]</scope>
    <source>
        <strain evidence="3">CCUG 55131</strain>
    </source>
</reference>
<name>A0ABW5AAD7_9RHOB</name>
<protein>
    <submittedName>
        <fullName evidence="2">Uncharacterized protein</fullName>
    </submittedName>
</protein>
<accession>A0ABW5AAD7</accession>
<organism evidence="2 3">
    <name type="scientific">Rhodobacter lacus</name>
    <dbReference type="NCBI Taxonomy" id="1641972"/>
    <lineage>
        <taxon>Bacteria</taxon>
        <taxon>Pseudomonadati</taxon>
        <taxon>Pseudomonadota</taxon>
        <taxon>Alphaproteobacteria</taxon>
        <taxon>Rhodobacterales</taxon>
        <taxon>Rhodobacter group</taxon>
        <taxon>Rhodobacter</taxon>
    </lineage>
</organism>
<evidence type="ECO:0000256" key="1">
    <source>
        <dbReference type="SAM" id="Phobius"/>
    </source>
</evidence>
<evidence type="ECO:0000313" key="3">
    <source>
        <dbReference type="Proteomes" id="UP001597413"/>
    </source>
</evidence>
<keyword evidence="1" id="KW-1133">Transmembrane helix</keyword>
<keyword evidence="1" id="KW-0812">Transmembrane</keyword>
<keyword evidence="3" id="KW-1185">Reference proteome</keyword>
<evidence type="ECO:0000313" key="2">
    <source>
        <dbReference type="EMBL" id="MFD2175287.1"/>
    </source>
</evidence>
<feature type="transmembrane region" description="Helical" evidence="1">
    <location>
        <begin position="23"/>
        <end position="43"/>
    </location>
</feature>
<gene>
    <name evidence="2" type="ORF">ACFSM0_14420</name>
</gene>
<keyword evidence="1" id="KW-0472">Membrane</keyword>
<comment type="caution">
    <text evidence="2">The sequence shown here is derived from an EMBL/GenBank/DDBJ whole genome shotgun (WGS) entry which is preliminary data.</text>
</comment>